<feature type="region of interest" description="Disordered" evidence="1">
    <location>
        <begin position="1"/>
        <end position="39"/>
    </location>
</feature>
<accession>A0A0F8Y3P9</accession>
<gene>
    <name evidence="2" type="ORF">LCGC14_2946090</name>
</gene>
<protein>
    <submittedName>
        <fullName evidence="2">Uncharacterized protein</fullName>
    </submittedName>
</protein>
<comment type="caution">
    <text evidence="2">The sequence shown here is derived from an EMBL/GenBank/DDBJ whole genome shotgun (WGS) entry which is preliminary data.</text>
</comment>
<sequence>SKLNTGPTGRKPITKNKNKSTDSKGKEAWQKKEKGRKRS</sequence>
<dbReference type="AlphaFoldDB" id="A0A0F8Y3P9"/>
<dbReference type="EMBL" id="LAZR01059233">
    <property type="protein sequence ID" value="KKK68235.1"/>
    <property type="molecule type" value="Genomic_DNA"/>
</dbReference>
<proteinExistence type="predicted"/>
<organism evidence="2">
    <name type="scientific">marine sediment metagenome</name>
    <dbReference type="NCBI Taxonomy" id="412755"/>
    <lineage>
        <taxon>unclassified sequences</taxon>
        <taxon>metagenomes</taxon>
        <taxon>ecological metagenomes</taxon>
    </lineage>
</organism>
<evidence type="ECO:0000313" key="2">
    <source>
        <dbReference type="EMBL" id="KKK68235.1"/>
    </source>
</evidence>
<feature type="non-terminal residue" evidence="2">
    <location>
        <position position="1"/>
    </location>
</feature>
<feature type="compositionally biased region" description="Basic and acidic residues" evidence="1">
    <location>
        <begin position="19"/>
        <end position="32"/>
    </location>
</feature>
<reference evidence="2" key="1">
    <citation type="journal article" date="2015" name="Nature">
        <title>Complex archaea that bridge the gap between prokaryotes and eukaryotes.</title>
        <authorList>
            <person name="Spang A."/>
            <person name="Saw J.H."/>
            <person name="Jorgensen S.L."/>
            <person name="Zaremba-Niedzwiedzka K."/>
            <person name="Martijn J."/>
            <person name="Lind A.E."/>
            <person name="van Eijk R."/>
            <person name="Schleper C."/>
            <person name="Guy L."/>
            <person name="Ettema T.J."/>
        </authorList>
    </citation>
    <scope>NUCLEOTIDE SEQUENCE</scope>
</reference>
<evidence type="ECO:0000256" key="1">
    <source>
        <dbReference type="SAM" id="MobiDB-lite"/>
    </source>
</evidence>
<name>A0A0F8Y3P9_9ZZZZ</name>